<dbReference type="EMBL" id="JASBWR010000127">
    <property type="protein sequence ID" value="KAJ9093124.1"/>
    <property type="molecule type" value="Genomic_DNA"/>
</dbReference>
<name>A0ACC2V1Q6_9TREE</name>
<dbReference type="Proteomes" id="UP001241377">
    <property type="component" value="Unassembled WGS sequence"/>
</dbReference>
<protein>
    <submittedName>
        <fullName evidence="1">Uncharacterized protein</fullName>
    </submittedName>
</protein>
<keyword evidence="2" id="KW-1185">Reference proteome</keyword>
<reference evidence="1" key="1">
    <citation type="submission" date="2023-04" db="EMBL/GenBank/DDBJ databases">
        <title>Draft Genome sequencing of Naganishia species isolated from polar environments using Oxford Nanopore Technology.</title>
        <authorList>
            <person name="Leo P."/>
            <person name="Venkateswaran K."/>
        </authorList>
    </citation>
    <scope>NUCLEOTIDE SEQUENCE</scope>
    <source>
        <strain evidence="1">MNA-CCFEE 5261</strain>
    </source>
</reference>
<evidence type="ECO:0000313" key="2">
    <source>
        <dbReference type="Proteomes" id="UP001241377"/>
    </source>
</evidence>
<proteinExistence type="predicted"/>
<comment type="caution">
    <text evidence="1">The sequence shown here is derived from an EMBL/GenBank/DDBJ whole genome shotgun (WGS) entry which is preliminary data.</text>
</comment>
<gene>
    <name evidence="1" type="ORF">QFC19_008467</name>
</gene>
<evidence type="ECO:0000313" key="1">
    <source>
        <dbReference type="EMBL" id="KAJ9093124.1"/>
    </source>
</evidence>
<accession>A0ACC2V1Q6</accession>
<organism evidence="1 2">
    <name type="scientific">Naganishia cerealis</name>
    <dbReference type="NCBI Taxonomy" id="610337"/>
    <lineage>
        <taxon>Eukaryota</taxon>
        <taxon>Fungi</taxon>
        <taxon>Dikarya</taxon>
        <taxon>Basidiomycota</taxon>
        <taxon>Agaricomycotina</taxon>
        <taxon>Tremellomycetes</taxon>
        <taxon>Filobasidiales</taxon>
        <taxon>Filobasidiaceae</taxon>
        <taxon>Naganishia</taxon>
    </lineage>
</organism>
<sequence length="638" mass="69455">MALLPEPSDQHTTIVHLAHLATEFRDPTIRSSYVEANPNFAGWLDQVIKRTLALLTDNKDISALGSQDRQELIESLRVIANLVADNAYLYGLYARRQQKLATGNSSVDLDLAKPLLGAILNLVLTSSYTSAQDYWIEDAQWVNFMILGNALYNPGEESVPLKTEHKEDWAASRALRAVLSSWAWKIVSSVSETEAFTKSDVLSAVPPRTLVHLTAPLEHFSRNVSSVENNEQPEQQQSDPSSTMSDDLEILGSCSTLVHLLSTTAVGSKLISDAMYVAGQRVHDQVEIGRAAERMLGFVEFADVVDTWEDEDEDEDEDGEEQDGMEQRHNVSTGTAANPTHQANSASPKSTLRPGEKQLGAAKSSIMAALAEVCAGFEFFDHERDEGLWLWQTITRWIGVGATEEESVEDGAREARDDLISCGLLCIGNYIRSDSTANTIASQGAVVSHLIHLLNTATPQTPVQITHSLIGLLRNLALAPQLELRGKLIIPVVNACLRIGVFQRQSDLLGSVQVTPSSSLTLDATSTTLSAKSELLDQILELQLRVDDQAIKIEISRLMTTLLTALAKAGDLASRDSRPMGHLADLIQDMRVLACPATLIELGAQHETLLAEGVLAMALVAKSDVGGKSLLQHVAEHI</sequence>